<dbReference type="SUPFAM" id="SSF102405">
    <property type="entry name" value="MCP/YpsA-like"/>
    <property type="match status" value="1"/>
</dbReference>
<accession>A0A7V5P0D0</accession>
<dbReference type="PANTHER" id="PTHR43393:SF3">
    <property type="entry name" value="LYSINE DECARBOXYLASE-LIKE PROTEIN"/>
    <property type="match status" value="1"/>
</dbReference>
<evidence type="ECO:0000313" key="1">
    <source>
        <dbReference type="EMBL" id="HHI97525.1"/>
    </source>
</evidence>
<dbReference type="EMBL" id="DROK01000194">
    <property type="protein sequence ID" value="HHI97525.1"/>
    <property type="molecule type" value="Genomic_DNA"/>
</dbReference>
<dbReference type="Gene3D" id="3.40.50.450">
    <property type="match status" value="1"/>
</dbReference>
<proteinExistence type="predicted"/>
<dbReference type="InterPro" id="IPR005268">
    <property type="entry name" value="CHP00725"/>
</dbReference>
<dbReference type="AlphaFoldDB" id="A0A7V5P0D0"/>
<gene>
    <name evidence="1" type="ORF">ENJ96_06705</name>
</gene>
<dbReference type="InterPro" id="IPR052341">
    <property type="entry name" value="LOG_family_nucleotidases"/>
</dbReference>
<dbReference type="Proteomes" id="UP000886101">
    <property type="component" value="Unassembled WGS sequence"/>
</dbReference>
<name>A0A7V5P0D0_9BACT</name>
<dbReference type="Pfam" id="PF18306">
    <property type="entry name" value="LDcluster4"/>
    <property type="match status" value="1"/>
</dbReference>
<reference evidence="1" key="1">
    <citation type="journal article" date="2020" name="mSystems">
        <title>Genome- and Community-Level Interaction Insights into Carbon Utilization and Element Cycling Functions of Hydrothermarchaeota in Hydrothermal Sediment.</title>
        <authorList>
            <person name="Zhou Z."/>
            <person name="Liu Y."/>
            <person name="Xu W."/>
            <person name="Pan J."/>
            <person name="Luo Z.H."/>
            <person name="Li M."/>
        </authorList>
    </citation>
    <scope>NUCLEOTIDE SEQUENCE [LARGE SCALE GENOMIC DNA]</scope>
    <source>
        <strain evidence="1">HyVt-533</strain>
    </source>
</reference>
<comment type="caution">
    <text evidence="1">The sequence shown here is derived from an EMBL/GenBank/DDBJ whole genome shotgun (WGS) entry which is preliminary data.</text>
</comment>
<dbReference type="InterPro" id="IPR041164">
    <property type="entry name" value="LDcluster4"/>
</dbReference>
<sequence>MVSKNKRRIAVFGAGICDEEIYQLAYEVGRLLAPHAIVYTGGLGGVMEAAARGALEAGGLTVGILPGKRAEDANPYIAVPVVTDMGHARNMILVRTAEAAIAISGGYGTLSEIALALKTWKPVIGLRTWPHIEGVIYVETPEEAVQKALGALQVTREEI</sequence>
<organism evidence="1">
    <name type="scientific">Thermodesulfatator atlanticus</name>
    <dbReference type="NCBI Taxonomy" id="501497"/>
    <lineage>
        <taxon>Bacteria</taxon>
        <taxon>Pseudomonadati</taxon>
        <taxon>Thermodesulfobacteriota</taxon>
        <taxon>Thermodesulfobacteria</taxon>
        <taxon>Thermodesulfobacteriales</taxon>
        <taxon>Thermodesulfatatoraceae</taxon>
        <taxon>Thermodesulfatator</taxon>
    </lineage>
</organism>
<dbReference type="GO" id="GO:0005829">
    <property type="term" value="C:cytosol"/>
    <property type="evidence" value="ECO:0007669"/>
    <property type="project" value="TreeGrafter"/>
</dbReference>
<dbReference type="PANTHER" id="PTHR43393">
    <property type="entry name" value="CYTOKININ RIBOSIDE 5'-MONOPHOSPHATE PHOSPHORIBOHYDROLASE"/>
    <property type="match status" value="1"/>
</dbReference>
<protein>
    <submittedName>
        <fullName evidence="1">TIGR00725 family protein</fullName>
    </submittedName>
</protein>
<dbReference type="NCBIfam" id="TIGR00725">
    <property type="entry name" value="TIGR00725 family protein"/>
    <property type="match status" value="1"/>
</dbReference>